<evidence type="ECO:0000313" key="2">
    <source>
        <dbReference type="EMBL" id="PYZ94731.1"/>
    </source>
</evidence>
<accession>A0A323TIJ6</accession>
<dbReference type="AlphaFoldDB" id="A0A323TIJ6"/>
<name>A0A323TIJ6_9BACI</name>
<dbReference type="InterPro" id="IPR024559">
    <property type="entry name" value="DUF3846"/>
</dbReference>
<proteinExistence type="predicted"/>
<dbReference type="RefSeq" id="WP_110608365.1">
    <property type="nucleotide sequence ID" value="NZ_PDOD01000001.1"/>
</dbReference>
<reference evidence="2 3" key="1">
    <citation type="submission" date="2017-10" db="EMBL/GenBank/DDBJ databases">
        <title>Bacillus sp. nov., a halophilic bacterium isolated from a Keqin Lake.</title>
        <authorList>
            <person name="Wang H."/>
        </authorList>
    </citation>
    <scope>NUCLEOTIDE SEQUENCE [LARGE SCALE GENOMIC DNA]</scope>
    <source>
        <strain evidence="2 3">KQ-12</strain>
    </source>
</reference>
<gene>
    <name evidence="2" type="ORF">CR194_04145</name>
</gene>
<organism evidence="2 3">
    <name type="scientific">Salipaludibacillus keqinensis</name>
    <dbReference type="NCBI Taxonomy" id="2045207"/>
    <lineage>
        <taxon>Bacteria</taxon>
        <taxon>Bacillati</taxon>
        <taxon>Bacillota</taxon>
        <taxon>Bacilli</taxon>
        <taxon>Bacillales</taxon>
        <taxon>Bacillaceae</taxon>
    </lineage>
</organism>
<dbReference type="Proteomes" id="UP000248214">
    <property type="component" value="Unassembled WGS sequence"/>
</dbReference>
<evidence type="ECO:0000313" key="3">
    <source>
        <dbReference type="Proteomes" id="UP000248214"/>
    </source>
</evidence>
<dbReference type="Pfam" id="PF12957">
    <property type="entry name" value="DUF3846"/>
    <property type="match status" value="1"/>
</dbReference>
<evidence type="ECO:0000259" key="1">
    <source>
        <dbReference type="Pfam" id="PF12957"/>
    </source>
</evidence>
<protein>
    <recommendedName>
        <fullName evidence="1">DUF3846 domain-containing protein</fullName>
    </recommendedName>
</protein>
<sequence>MSILHLSNKEKGFEEKNLDTFNIESIQGLVKGSPEALYLPNNIVIWKNPKAAVLNQEKTLVLKHEGEMNDSIYGEVVVTGTDGTKTIGLGDDQLKQFHNKLEEVEVDGEKLLAIDY</sequence>
<feature type="domain" description="DUF3846" evidence="1">
    <location>
        <begin position="1"/>
        <end position="101"/>
    </location>
</feature>
<dbReference type="OrthoDB" id="2879180at2"/>
<dbReference type="EMBL" id="PDOD01000001">
    <property type="protein sequence ID" value="PYZ94731.1"/>
    <property type="molecule type" value="Genomic_DNA"/>
</dbReference>
<keyword evidence="3" id="KW-1185">Reference proteome</keyword>
<comment type="caution">
    <text evidence="2">The sequence shown here is derived from an EMBL/GenBank/DDBJ whole genome shotgun (WGS) entry which is preliminary data.</text>
</comment>